<proteinExistence type="predicted"/>
<reference evidence="1" key="1">
    <citation type="submission" date="2014-09" db="EMBL/GenBank/DDBJ databases">
        <authorList>
            <person name="Magalhaes I.L.F."/>
            <person name="Oliveira U."/>
            <person name="Santos F.R."/>
            <person name="Vidigal T.H.D.A."/>
            <person name="Brescovit A.D."/>
            <person name="Santos A.J."/>
        </authorList>
    </citation>
    <scope>NUCLEOTIDE SEQUENCE</scope>
    <source>
        <tissue evidence="1">Shoot tissue taken approximately 20 cm above the soil surface</tissue>
    </source>
</reference>
<dbReference type="AlphaFoldDB" id="A0A0A8ZZK5"/>
<reference evidence="1" key="2">
    <citation type="journal article" date="2015" name="Data Brief">
        <title>Shoot transcriptome of the giant reed, Arundo donax.</title>
        <authorList>
            <person name="Barrero R.A."/>
            <person name="Guerrero F.D."/>
            <person name="Moolhuijzen P."/>
            <person name="Goolsby J.A."/>
            <person name="Tidwell J."/>
            <person name="Bellgard S.E."/>
            <person name="Bellgard M.I."/>
        </authorList>
    </citation>
    <scope>NUCLEOTIDE SEQUENCE</scope>
    <source>
        <tissue evidence="1">Shoot tissue taken approximately 20 cm above the soil surface</tissue>
    </source>
</reference>
<accession>A0A0A8ZZK5</accession>
<organism evidence="1">
    <name type="scientific">Arundo donax</name>
    <name type="common">Giant reed</name>
    <name type="synonym">Donax arundinaceus</name>
    <dbReference type="NCBI Taxonomy" id="35708"/>
    <lineage>
        <taxon>Eukaryota</taxon>
        <taxon>Viridiplantae</taxon>
        <taxon>Streptophyta</taxon>
        <taxon>Embryophyta</taxon>
        <taxon>Tracheophyta</taxon>
        <taxon>Spermatophyta</taxon>
        <taxon>Magnoliopsida</taxon>
        <taxon>Liliopsida</taxon>
        <taxon>Poales</taxon>
        <taxon>Poaceae</taxon>
        <taxon>PACMAD clade</taxon>
        <taxon>Arundinoideae</taxon>
        <taxon>Arundineae</taxon>
        <taxon>Arundo</taxon>
    </lineage>
</organism>
<evidence type="ECO:0000313" key="1">
    <source>
        <dbReference type="EMBL" id="JAD40222.1"/>
    </source>
</evidence>
<name>A0A0A8ZZK5_ARUDO</name>
<sequence>MPKAHNAQYALTYHGRSFSVPDMLKHTAGAGMELYMPFFTFRNIIKRELCSILRKTFDCLNANWDGESLHIQKVKANQISEFFRKALESD</sequence>
<protein>
    <submittedName>
        <fullName evidence="1">Uncharacterized protein</fullName>
    </submittedName>
</protein>
<dbReference type="EMBL" id="GBRH01257673">
    <property type="protein sequence ID" value="JAD40222.1"/>
    <property type="molecule type" value="Transcribed_RNA"/>
</dbReference>